<feature type="compositionally biased region" description="Basic and acidic residues" evidence="1">
    <location>
        <begin position="19"/>
        <end position="33"/>
    </location>
</feature>
<evidence type="ECO:0000313" key="2">
    <source>
        <dbReference type="EMBL" id="MBU9767135.1"/>
    </source>
</evidence>
<name>A0ABS6KU95_9MYCO</name>
<proteinExistence type="predicted"/>
<reference evidence="2 3" key="1">
    <citation type="journal article" date="2021" name="Sci. Rep.">
        <title>Phenotypic and genomic hallmarks of a novel, potentially pathogenic rapidly growing Mycobacterium species related to the Mycobacterium fortuitum complex.</title>
        <authorList>
            <person name="Gharbi R."/>
            <person name="Khanna V."/>
            <person name="Frigui W."/>
            <person name="Mhenni B."/>
            <person name="Brosch R."/>
            <person name="Mardassi H."/>
        </authorList>
    </citation>
    <scope>NUCLEOTIDE SEQUENCE [LARGE SCALE GENOMIC DNA]</scope>
    <source>
        <strain evidence="2 3">TNTM28</strain>
    </source>
</reference>
<sequence>MSTDFFTAGYLAAGDRATDDLIGRTDDPAEESGRWCPPHLHGPDADEWRSGFESWWEPR</sequence>
<evidence type="ECO:0000313" key="3">
    <source>
        <dbReference type="Proteomes" id="UP000812982"/>
    </source>
</evidence>
<dbReference type="RefSeq" id="WP_217161025.1">
    <property type="nucleotide sequence ID" value="NZ_VOMB01000027.1"/>
</dbReference>
<feature type="region of interest" description="Disordered" evidence="1">
    <location>
        <begin position="19"/>
        <end position="43"/>
    </location>
</feature>
<protein>
    <submittedName>
        <fullName evidence="2">Uncharacterized protein</fullName>
    </submittedName>
</protein>
<organism evidence="2 3">
    <name type="scientific">[Mycobacterium] fortunisiensis</name>
    <dbReference type="NCBI Taxonomy" id="2600579"/>
    <lineage>
        <taxon>Bacteria</taxon>
        <taxon>Bacillati</taxon>
        <taxon>Actinomycetota</taxon>
        <taxon>Actinomycetes</taxon>
        <taxon>Mycobacteriales</taxon>
        <taxon>Mycobacteriaceae</taxon>
        <taxon>Mycolicibacterium</taxon>
    </lineage>
</organism>
<accession>A0ABS6KU95</accession>
<dbReference type="EMBL" id="VOMB01000027">
    <property type="protein sequence ID" value="MBU9767135.1"/>
    <property type="molecule type" value="Genomic_DNA"/>
</dbReference>
<comment type="caution">
    <text evidence="2">The sequence shown here is derived from an EMBL/GenBank/DDBJ whole genome shotgun (WGS) entry which is preliminary data.</text>
</comment>
<dbReference type="Proteomes" id="UP000812982">
    <property type="component" value="Unassembled WGS sequence"/>
</dbReference>
<keyword evidence="3" id="KW-1185">Reference proteome</keyword>
<gene>
    <name evidence="2" type="ORF">FR943_25300</name>
</gene>
<evidence type="ECO:0000256" key="1">
    <source>
        <dbReference type="SAM" id="MobiDB-lite"/>
    </source>
</evidence>